<dbReference type="EMBL" id="BKCJ010283074">
    <property type="protein sequence ID" value="GEZ47239.1"/>
    <property type="molecule type" value="Genomic_DNA"/>
</dbReference>
<organism evidence="1">
    <name type="scientific">Tanacetum cinerariifolium</name>
    <name type="common">Dalmatian daisy</name>
    <name type="synonym">Chrysanthemum cinerariifolium</name>
    <dbReference type="NCBI Taxonomy" id="118510"/>
    <lineage>
        <taxon>Eukaryota</taxon>
        <taxon>Viridiplantae</taxon>
        <taxon>Streptophyta</taxon>
        <taxon>Embryophyta</taxon>
        <taxon>Tracheophyta</taxon>
        <taxon>Spermatophyta</taxon>
        <taxon>Magnoliopsida</taxon>
        <taxon>eudicotyledons</taxon>
        <taxon>Gunneridae</taxon>
        <taxon>Pentapetalae</taxon>
        <taxon>asterids</taxon>
        <taxon>campanulids</taxon>
        <taxon>Asterales</taxon>
        <taxon>Asteraceae</taxon>
        <taxon>Asteroideae</taxon>
        <taxon>Anthemideae</taxon>
        <taxon>Anthemidinae</taxon>
        <taxon>Tanacetum</taxon>
    </lineage>
</organism>
<gene>
    <name evidence="1" type="ORF">Tci_519212</name>
</gene>
<name>A0A699ICC3_TANCI</name>
<proteinExistence type="predicted"/>
<accession>A0A699ICC3</accession>
<dbReference type="AlphaFoldDB" id="A0A699ICC3"/>
<comment type="caution">
    <text evidence="1">The sequence shown here is derived from an EMBL/GenBank/DDBJ whole genome shotgun (WGS) entry which is preliminary data.</text>
</comment>
<protein>
    <submittedName>
        <fullName evidence="1">Uncharacterized protein</fullName>
    </submittedName>
</protein>
<evidence type="ECO:0000313" key="1">
    <source>
        <dbReference type="EMBL" id="GEZ47239.1"/>
    </source>
</evidence>
<reference evidence="1" key="1">
    <citation type="journal article" date="2019" name="Sci. Rep.">
        <title>Draft genome of Tanacetum cinerariifolium, the natural source of mosquito coil.</title>
        <authorList>
            <person name="Yamashiro T."/>
            <person name="Shiraishi A."/>
            <person name="Satake H."/>
            <person name="Nakayama K."/>
        </authorList>
    </citation>
    <scope>NUCLEOTIDE SEQUENCE</scope>
</reference>
<sequence length="98" mass="10674">MGADQLTEDPSSFRQKDQVFVKSSADATKVSIPGVERPWLSKAEGFIMPNHDAGRILLAESQRNTIDPLVAVTDSSAIQLMNLKSIAPPSFTKEVGWC</sequence>